<dbReference type="Gene3D" id="1.10.357.10">
    <property type="entry name" value="Tetracycline Repressor, domain 2"/>
    <property type="match status" value="1"/>
</dbReference>
<reference evidence="4 5" key="1">
    <citation type="submission" date="2016-10" db="EMBL/GenBank/DDBJ databases">
        <authorList>
            <person name="de Groot N.N."/>
        </authorList>
    </citation>
    <scope>NUCLEOTIDE SEQUENCE [LARGE SCALE GENOMIC DNA]</scope>
    <source>
        <strain evidence="4 5">AR67</strain>
    </source>
</reference>
<sequence>MAKDTKERILEAALDQFSQKGYAGTNIRELTASLGLVKSSMYKHFKSKEDIWNSLLDEMIAYYDKGFGSAENLPPVPDSLEALTAMTMRMVDFTVHDERVVMTRKLLSIEQYRDERAKELATKHFLTGLTDMFAHIFRGMAEKGLLRCDEPEMLAFAYTAPISALIHLCDREPEKADEAIEKIEKFSRHFVNTYGIR</sequence>
<evidence type="ECO:0000313" key="4">
    <source>
        <dbReference type="EMBL" id="SFB66662.1"/>
    </source>
</evidence>
<dbReference type="OrthoDB" id="9814200at2"/>
<dbReference type="SUPFAM" id="SSF48498">
    <property type="entry name" value="Tetracyclin repressor-like, C-terminal domain"/>
    <property type="match status" value="1"/>
</dbReference>
<dbReference type="InterPro" id="IPR036271">
    <property type="entry name" value="Tet_transcr_reg_TetR-rel_C_sf"/>
</dbReference>
<dbReference type="RefSeq" id="WP_074959541.1">
    <property type="nucleotide sequence ID" value="NZ_FOKQ01000001.1"/>
</dbReference>
<evidence type="ECO:0000256" key="2">
    <source>
        <dbReference type="PROSITE-ProRule" id="PRU00335"/>
    </source>
</evidence>
<dbReference type="PROSITE" id="PS50977">
    <property type="entry name" value="HTH_TETR_2"/>
    <property type="match status" value="1"/>
</dbReference>
<dbReference type="InterPro" id="IPR050624">
    <property type="entry name" value="HTH-type_Tx_Regulator"/>
</dbReference>
<evidence type="ECO:0000256" key="1">
    <source>
        <dbReference type="ARBA" id="ARBA00023125"/>
    </source>
</evidence>
<dbReference type="PANTHER" id="PTHR43479">
    <property type="entry name" value="ACREF/ENVCD OPERON REPRESSOR-RELATED"/>
    <property type="match status" value="1"/>
</dbReference>
<proteinExistence type="predicted"/>
<accession>A0A1I1CX32</accession>
<dbReference type="PANTHER" id="PTHR43479:SF11">
    <property type="entry name" value="ACREF_ENVCD OPERON REPRESSOR-RELATED"/>
    <property type="match status" value="1"/>
</dbReference>
<dbReference type="PRINTS" id="PR00455">
    <property type="entry name" value="HTHTETR"/>
</dbReference>
<protein>
    <submittedName>
        <fullName evidence="4">Transcriptional regulator, TetR family</fullName>
    </submittedName>
</protein>
<evidence type="ECO:0000259" key="3">
    <source>
        <dbReference type="PROSITE" id="PS50977"/>
    </source>
</evidence>
<organism evidence="4 5">
    <name type="scientific">Ruminococcus albus</name>
    <dbReference type="NCBI Taxonomy" id="1264"/>
    <lineage>
        <taxon>Bacteria</taxon>
        <taxon>Bacillati</taxon>
        <taxon>Bacillota</taxon>
        <taxon>Clostridia</taxon>
        <taxon>Eubacteriales</taxon>
        <taxon>Oscillospiraceae</taxon>
        <taxon>Ruminococcus</taxon>
    </lineage>
</organism>
<dbReference type="EMBL" id="FOKQ01000001">
    <property type="protein sequence ID" value="SFB66662.1"/>
    <property type="molecule type" value="Genomic_DNA"/>
</dbReference>
<gene>
    <name evidence="4" type="ORF">SAMN02910406_00109</name>
</gene>
<dbReference type="Pfam" id="PF00440">
    <property type="entry name" value="TetR_N"/>
    <property type="match status" value="1"/>
</dbReference>
<keyword evidence="1 2" id="KW-0238">DNA-binding</keyword>
<feature type="domain" description="HTH tetR-type" evidence="3">
    <location>
        <begin position="3"/>
        <end position="63"/>
    </location>
</feature>
<evidence type="ECO:0000313" key="5">
    <source>
        <dbReference type="Proteomes" id="UP000182192"/>
    </source>
</evidence>
<dbReference type="AlphaFoldDB" id="A0A1I1CX32"/>
<name>A0A1I1CX32_RUMAL</name>
<dbReference type="Proteomes" id="UP000182192">
    <property type="component" value="Unassembled WGS sequence"/>
</dbReference>
<dbReference type="InterPro" id="IPR009057">
    <property type="entry name" value="Homeodomain-like_sf"/>
</dbReference>
<dbReference type="InterPro" id="IPR001647">
    <property type="entry name" value="HTH_TetR"/>
</dbReference>
<dbReference type="GO" id="GO:0003677">
    <property type="term" value="F:DNA binding"/>
    <property type="evidence" value="ECO:0007669"/>
    <property type="project" value="UniProtKB-UniRule"/>
</dbReference>
<feature type="DNA-binding region" description="H-T-H motif" evidence="2">
    <location>
        <begin position="26"/>
        <end position="45"/>
    </location>
</feature>
<dbReference type="SUPFAM" id="SSF46689">
    <property type="entry name" value="Homeodomain-like"/>
    <property type="match status" value="1"/>
</dbReference>